<dbReference type="GO" id="GO:0030488">
    <property type="term" value="P:tRNA methylation"/>
    <property type="evidence" value="ECO:0007669"/>
    <property type="project" value="TreeGrafter"/>
</dbReference>
<dbReference type="GO" id="GO:0002098">
    <property type="term" value="P:tRNA wobble uridine modification"/>
    <property type="evidence" value="ECO:0007669"/>
    <property type="project" value="TreeGrafter"/>
</dbReference>
<name>A0A0X8JNM0_9BACT</name>
<keyword evidence="5 10" id="KW-0808">Transferase</keyword>
<dbReference type="GO" id="GO:0005829">
    <property type="term" value="C:cytosol"/>
    <property type="evidence" value="ECO:0007669"/>
    <property type="project" value="TreeGrafter"/>
</dbReference>
<sequence>MDRVKIIGAGLAGCEAAWQLAESGVGVELFEMKPHAFSPAHKSPLLAELVCSNSFRSTETETGIGLLKREMEDLGSLVMRVARKCAVPAGKALAVDREIFSREMTCLLTEHPRIDLVRREILRLGDVDDGSCPIIVAAGPLAGESLASDLGGIIGQEALAFYDAIAPIVATDSVDMNVAFWASRHAPEEKDYLNCPMTEEEYLRFVRELLGGEKVALREFEQEVHFEGCLPIEVMAGRGEMTLAFGPLKPVGLVDPRTGRQPFAVVQLRTENLDRTAMNMVGFQTKLTYPEQRRIFALIPGLAQAEFLRLGSIHRNTYVHAPVVLTSHLELLARPGTYLAGQLSGVEGYLESAATGLWLGLFLAGKVDLPPVETALGALLGHLRTPAKNFQPSNAHFGLMPALNRKAPKKKRKELYAARARESWAGWREKSGLAGEPE</sequence>
<evidence type="ECO:0000313" key="13">
    <source>
        <dbReference type="Proteomes" id="UP000063964"/>
    </source>
</evidence>
<keyword evidence="2 10" id="KW-0963">Cytoplasm</keyword>
<dbReference type="SUPFAM" id="SSF51905">
    <property type="entry name" value="FAD/NAD(P)-binding domain"/>
    <property type="match status" value="1"/>
</dbReference>
<dbReference type="InterPro" id="IPR004417">
    <property type="entry name" value="TrmFO"/>
</dbReference>
<keyword evidence="3 10" id="KW-0489">Methyltransferase</keyword>
<evidence type="ECO:0000313" key="12">
    <source>
        <dbReference type="EMBL" id="AMD92034.1"/>
    </source>
</evidence>
<dbReference type="EC" id="2.1.1.74" evidence="10"/>
<comment type="catalytic activity">
    <reaction evidence="10">
        <text>uridine(54) in tRNA + (6R)-5,10-methylene-5,6,7,8-tetrahydrofolate + NADH + H(+) = 5-methyluridine(54) in tRNA + (6S)-5,6,7,8-tetrahydrofolate + NAD(+)</text>
        <dbReference type="Rhea" id="RHEA:16873"/>
        <dbReference type="Rhea" id="RHEA-COMP:10167"/>
        <dbReference type="Rhea" id="RHEA-COMP:10193"/>
        <dbReference type="ChEBI" id="CHEBI:15378"/>
        <dbReference type="ChEBI" id="CHEBI:15636"/>
        <dbReference type="ChEBI" id="CHEBI:57453"/>
        <dbReference type="ChEBI" id="CHEBI:57540"/>
        <dbReference type="ChEBI" id="CHEBI:57945"/>
        <dbReference type="ChEBI" id="CHEBI:65315"/>
        <dbReference type="ChEBI" id="CHEBI:74447"/>
        <dbReference type="EC" id="2.1.1.74"/>
    </reaction>
</comment>
<feature type="binding site" evidence="10">
    <location>
        <begin position="8"/>
        <end position="13"/>
    </location>
    <ligand>
        <name>FAD</name>
        <dbReference type="ChEBI" id="CHEBI:57692"/>
    </ligand>
</feature>
<dbReference type="PANTHER" id="PTHR11806">
    <property type="entry name" value="GLUCOSE INHIBITED DIVISION PROTEIN A"/>
    <property type="match status" value="1"/>
</dbReference>
<dbReference type="HAMAP" id="MF_01037">
    <property type="entry name" value="TrmFO"/>
    <property type="match status" value="1"/>
</dbReference>
<dbReference type="KEGG" id="doa:AXF15_02200"/>
<keyword evidence="9 10" id="KW-0520">NAD</keyword>
<dbReference type="InterPro" id="IPR036188">
    <property type="entry name" value="FAD/NAD-bd_sf"/>
</dbReference>
<gene>
    <name evidence="12" type="primary">gid</name>
    <name evidence="10" type="synonym">trmFO</name>
    <name evidence="12" type="ORF">AXF15_02200</name>
</gene>
<keyword evidence="8 10" id="KW-0521">NADP</keyword>
<dbReference type="InterPro" id="IPR040131">
    <property type="entry name" value="MnmG_N"/>
</dbReference>
<dbReference type="STRING" id="888061.AXF15_02200"/>
<dbReference type="GO" id="GO:0047151">
    <property type="term" value="F:tRNA (uracil(54)-C5)-methyltransferase activity, 5,10-methylenetetrahydrofolate-dependent"/>
    <property type="evidence" value="ECO:0007669"/>
    <property type="project" value="UniProtKB-UniRule"/>
</dbReference>
<keyword evidence="4 10" id="KW-0285">Flavoprotein</keyword>
<comment type="cofactor">
    <cofactor evidence="1 10">
        <name>FAD</name>
        <dbReference type="ChEBI" id="CHEBI:57692"/>
    </cofactor>
</comment>
<evidence type="ECO:0000256" key="2">
    <source>
        <dbReference type="ARBA" id="ARBA00022490"/>
    </source>
</evidence>
<dbReference type="NCBIfam" id="NF003739">
    <property type="entry name" value="PRK05335.1"/>
    <property type="match status" value="1"/>
</dbReference>
<reference evidence="13" key="1">
    <citation type="submission" date="2016-02" db="EMBL/GenBank/DDBJ databases">
        <authorList>
            <person name="Holder M.E."/>
            <person name="Ajami N.J."/>
            <person name="Petrosino J.F."/>
        </authorList>
    </citation>
    <scope>NUCLEOTIDE SEQUENCE [LARGE SCALE GENOMIC DNA]</scope>
    <source>
        <strain evidence="13">DSM 12838</strain>
    </source>
</reference>
<dbReference type="GO" id="GO:0050660">
    <property type="term" value="F:flavin adenine dinucleotide binding"/>
    <property type="evidence" value="ECO:0007669"/>
    <property type="project" value="UniProtKB-UniRule"/>
</dbReference>
<evidence type="ECO:0000256" key="10">
    <source>
        <dbReference type="HAMAP-Rule" id="MF_01037"/>
    </source>
</evidence>
<dbReference type="AlphaFoldDB" id="A0A0X8JNM0"/>
<dbReference type="EMBL" id="CP014230">
    <property type="protein sequence ID" value="AMD92034.1"/>
    <property type="molecule type" value="Genomic_DNA"/>
</dbReference>
<evidence type="ECO:0000256" key="9">
    <source>
        <dbReference type="ARBA" id="ARBA00023027"/>
    </source>
</evidence>
<dbReference type="NCBIfam" id="TIGR00137">
    <property type="entry name" value="gid_trmFO"/>
    <property type="match status" value="1"/>
</dbReference>
<evidence type="ECO:0000256" key="5">
    <source>
        <dbReference type="ARBA" id="ARBA00022679"/>
    </source>
</evidence>
<organism evidence="12 13">
    <name type="scientific">Desulfomicrobium orale DSM 12838</name>
    <dbReference type="NCBI Taxonomy" id="888061"/>
    <lineage>
        <taxon>Bacteria</taxon>
        <taxon>Pseudomonadati</taxon>
        <taxon>Thermodesulfobacteriota</taxon>
        <taxon>Desulfovibrionia</taxon>
        <taxon>Desulfovibrionales</taxon>
        <taxon>Desulfomicrobiaceae</taxon>
        <taxon>Desulfomicrobium</taxon>
    </lineage>
</organism>
<evidence type="ECO:0000256" key="8">
    <source>
        <dbReference type="ARBA" id="ARBA00022857"/>
    </source>
</evidence>
<dbReference type="Proteomes" id="UP000063964">
    <property type="component" value="Chromosome"/>
</dbReference>
<comment type="subcellular location">
    <subcellularLocation>
        <location evidence="10">Cytoplasm</location>
    </subcellularLocation>
</comment>
<dbReference type="PANTHER" id="PTHR11806:SF2">
    <property type="entry name" value="METHYLENETETRAHYDROFOLATE--TRNA-(URACIL-5-)-METHYLTRANSFERASE TRMFO"/>
    <property type="match status" value="1"/>
</dbReference>
<dbReference type="InterPro" id="IPR002218">
    <property type="entry name" value="MnmG-rel"/>
</dbReference>
<evidence type="ECO:0000256" key="7">
    <source>
        <dbReference type="ARBA" id="ARBA00022827"/>
    </source>
</evidence>
<evidence type="ECO:0000256" key="4">
    <source>
        <dbReference type="ARBA" id="ARBA00022630"/>
    </source>
</evidence>
<accession>A0A0X8JNM0</accession>
<comment type="function">
    <text evidence="10">Catalyzes the folate-dependent formation of 5-methyl-uridine at position 54 (M-5-U54) in all tRNAs.</text>
</comment>
<evidence type="ECO:0000256" key="1">
    <source>
        <dbReference type="ARBA" id="ARBA00001974"/>
    </source>
</evidence>
<evidence type="ECO:0000256" key="3">
    <source>
        <dbReference type="ARBA" id="ARBA00022603"/>
    </source>
</evidence>
<proteinExistence type="inferred from homology"/>
<protein>
    <recommendedName>
        <fullName evidence="10">Methylenetetrahydrofolate--tRNA-(uracil-5-)-methyltransferase TrmFO</fullName>
        <ecNumber evidence="10">2.1.1.74</ecNumber>
    </recommendedName>
    <alternativeName>
        <fullName evidence="10">Folate-dependent tRNA (uracil-5-)-methyltransferase</fullName>
    </alternativeName>
    <alternativeName>
        <fullName evidence="10">Folate-dependent tRNA(M-5-U54)-methyltransferase</fullName>
    </alternativeName>
</protein>
<keyword evidence="6 10" id="KW-0819">tRNA processing</keyword>
<keyword evidence="7 10" id="KW-0274">FAD</keyword>
<evidence type="ECO:0000256" key="6">
    <source>
        <dbReference type="ARBA" id="ARBA00022694"/>
    </source>
</evidence>
<evidence type="ECO:0000259" key="11">
    <source>
        <dbReference type="Pfam" id="PF01134"/>
    </source>
</evidence>
<dbReference type="Gene3D" id="3.50.50.60">
    <property type="entry name" value="FAD/NAD(P)-binding domain"/>
    <property type="match status" value="2"/>
</dbReference>
<keyword evidence="13" id="KW-1185">Reference proteome</keyword>
<dbReference type="RefSeq" id="WP_066602704.1">
    <property type="nucleotide sequence ID" value="NZ_CP014230.1"/>
</dbReference>
<comment type="catalytic activity">
    <reaction evidence="10">
        <text>uridine(54) in tRNA + (6R)-5,10-methylene-5,6,7,8-tetrahydrofolate + NADPH + H(+) = 5-methyluridine(54) in tRNA + (6S)-5,6,7,8-tetrahydrofolate + NADP(+)</text>
        <dbReference type="Rhea" id="RHEA:62372"/>
        <dbReference type="Rhea" id="RHEA-COMP:10167"/>
        <dbReference type="Rhea" id="RHEA-COMP:10193"/>
        <dbReference type="ChEBI" id="CHEBI:15378"/>
        <dbReference type="ChEBI" id="CHEBI:15636"/>
        <dbReference type="ChEBI" id="CHEBI:57453"/>
        <dbReference type="ChEBI" id="CHEBI:57783"/>
        <dbReference type="ChEBI" id="CHEBI:58349"/>
        <dbReference type="ChEBI" id="CHEBI:65315"/>
        <dbReference type="ChEBI" id="CHEBI:74447"/>
        <dbReference type="EC" id="2.1.1.74"/>
    </reaction>
</comment>
<dbReference type="Pfam" id="PF01134">
    <property type="entry name" value="GIDA"/>
    <property type="match status" value="1"/>
</dbReference>
<comment type="similarity">
    <text evidence="10">Belongs to the MnmG family. TrmFO subfamily.</text>
</comment>
<feature type="domain" description="MnmG N-terminal" evidence="11">
    <location>
        <begin position="4"/>
        <end position="367"/>
    </location>
</feature>
<dbReference type="OrthoDB" id="9803114at2"/>